<sequence>MILIISPLFLPPAVPVFLQALDFPNDLCYHLFPKFELTASHFTPVNFSPFQSITSIARANIRRQYVFQI</sequence>
<comment type="caution">
    <text evidence="2">The sequence shown here is derived from an EMBL/GenBank/DDBJ whole genome shotgun (WGS) entry which is preliminary data.</text>
</comment>
<feature type="chain" id="PRO_5042533702" description="Secreted protein" evidence="1">
    <location>
        <begin position="16"/>
        <end position="69"/>
    </location>
</feature>
<evidence type="ECO:0008006" key="4">
    <source>
        <dbReference type="Google" id="ProtNLM"/>
    </source>
</evidence>
<evidence type="ECO:0000256" key="1">
    <source>
        <dbReference type="SAM" id="SignalP"/>
    </source>
</evidence>
<dbReference type="Proteomes" id="UP001227192">
    <property type="component" value="Unassembled WGS sequence"/>
</dbReference>
<reference evidence="2" key="1">
    <citation type="submission" date="2015-06" db="EMBL/GenBank/DDBJ databases">
        <authorList>
            <person name="Nguyen H."/>
        </authorList>
    </citation>
    <scope>NUCLEOTIDE SEQUENCE</scope>
    <source>
        <strain evidence="2">DAOM 180753</strain>
    </source>
</reference>
<protein>
    <recommendedName>
        <fullName evidence="4">Secreted protein</fullName>
    </recommendedName>
</protein>
<organism evidence="2 3">
    <name type="scientific">Penicillium thymicola</name>
    <dbReference type="NCBI Taxonomy" id="293382"/>
    <lineage>
        <taxon>Eukaryota</taxon>
        <taxon>Fungi</taxon>
        <taxon>Dikarya</taxon>
        <taxon>Ascomycota</taxon>
        <taxon>Pezizomycotina</taxon>
        <taxon>Eurotiomycetes</taxon>
        <taxon>Eurotiomycetidae</taxon>
        <taxon>Eurotiales</taxon>
        <taxon>Aspergillaceae</taxon>
        <taxon>Penicillium</taxon>
    </lineage>
</organism>
<feature type="signal peptide" evidence="1">
    <location>
        <begin position="1"/>
        <end position="15"/>
    </location>
</feature>
<evidence type="ECO:0000313" key="2">
    <source>
        <dbReference type="EMBL" id="KAJ9486894.1"/>
    </source>
</evidence>
<keyword evidence="1" id="KW-0732">Signal</keyword>
<gene>
    <name evidence="2" type="ORF">VN97_g6417</name>
</gene>
<proteinExistence type="predicted"/>
<dbReference type="AlphaFoldDB" id="A0AAI9TGX4"/>
<accession>A0AAI9TGX4</accession>
<keyword evidence="3" id="KW-1185">Reference proteome</keyword>
<evidence type="ECO:0000313" key="3">
    <source>
        <dbReference type="Proteomes" id="UP001227192"/>
    </source>
</evidence>
<name>A0AAI9TGX4_PENTH</name>
<reference evidence="2" key="2">
    <citation type="journal article" date="2016" name="Fungal Biol.">
        <title>Ochratoxin A production by Penicillium thymicola.</title>
        <authorList>
            <person name="Nguyen H.D.T."/>
            <person name="McMullin D.R."/>
            <person name="Ponomareva E."/>
            <person name="Riley R."/>
            <person name="Pomraning K.R."/>
            <person name="Baker S.E."/>
            <person name="Seifert K.A."/>
        </authorList>
    </citation>
    <scope>NUCLEOTIDE SEQUENCE</scope>
    <source>
        <strain evidence="2">DAOM 180753</strain>
    </source>
</reference>
<dbReference type="EMBL" id="LACB01000185">
    <property type="protein sequence ID" value="KAJ9486894.1"/>
    <property type="molecule type" value="Genomic_DNA"/>
</dbReference>